<organism evidence="2 3">
    <name type="scientific">Symbiodinium microadriaticum</name>
    <name type="common">Dinoflagellate</name>
    <name type="synonym">Zooxanthella microadriatica</name>
    <dbReference type="NCBI Taxonomy" id="2951"/>
    <lineage>
        <taxon>Eukaryota</taxon>
        <taxon>Sar</taxon>
        <taxon>Alveolata</taxon>
        <taxon>Dinophyceae</taxon>
        <taxon>Suessiales</taxon>
        <taxon>Symbiodiniaceae</taxon>
        <taxon>Symbiodinium</taxon>
    </lineage>
</organism>
<proteinExistence type="predicted"/>
<feature type="non-terminal residue" evidence="2">
    <location>
        <position position="1"/>
    </location>
</feature>
<name>A0A1Q9BTC3_SYMMI</name>
<feature type="compositionally biased region" description="Polar residues" evidence="1">
    <location>
        <begin position="136"/>
        <end position="157"/>
    </location>
</feature>
<dbReference type="AlphaFoldDB" id="A0A1Q9BTC3"/>
<comment type="caution">
    <text evidence="2">The sequence shown here is derived from an EMBL/GenBank/DDBJ whole genome shotgun (WGS) entry which is preliminary data.</text>
</comment>
<evidence type="ECO:0000313" key="2">
    <source>
        <dbReference type="EMBL" id="OLP73902.1"/>
    </source>
</evidence>
<feature type="compositionally biased region" description="Polar residues" evidence="1">
    <location>
        <begin position="1"/>
        <end position="19"/>
    </location>
</feature>
<protein>
    <submittedName>
        <fullName evidence="2">Uncharacterized protein</fullName>
    </submittedName>
</protein>
<feature type="compositionally biased region" description="Low complexity" evidence="1">
    <location>
        <begin position="126"/>
        <end position="135"/>
    </location>
</feature>
<dbReference type="EMBL" id="LSRX01004570">
    <property type="protein sequence ID" value="OLP73902.1"/>
    <property type="molecule type" value="Genomic_DNA"/>
</dbReference>
<accession>A0A1Q9BTC3</accession>
<dbReference type="Proteomes" id="UP000186817">
    <property type="component" value="Unassembled WGS sequence"/>
</dbReference>
<evidence type="ECO:0000313" key="3">
    <source>
        <dbReference type="Proteomes" id="UP000186817"/>
    </source>
</evidence>
<feature type="region of interest" description="Disordered" evidence="1">
    <location>
        <begin position="43"/>
        <end position="250"/>
    </location>
</feature>
<feature type="compositionally biased region" description="Basic residues" evidence="1">
    <location>
        <begin position="207"/>
        <end position="221"/>
    </location>
</feature>
<gene>
    <name evidence="2" type="ORF">AK812_SmicGene46712</name>
</gene>
<sequence>AKQAVQQGNPCPQGNQARTEAQPLPAQITAADLALRFGYPWHDAQGNLVLPSPAVPGSSHWRGPRQPCHPPTADRGGQPTPQRHPHTPPTSSPEHREQAANSRRQQRGERPQHDDPKAGSPSPHSQQQRATRRQQWTPLQLSQNHSYDYASLPQSPNHHADPRPLGNGPSSRTRQRPPNGFPGVGDRNASRRAATASRPATPAANHAKTRGPKRRRRRRGNTKQSQPKQTTKGGDQPQQECHQVPVPSQA</sequence>
<feature type="compositionally biased region" description="Basic and acidic residues" evidence="1">
    <location>
        <begin position="106"/>
        <end position="117"/>
    </location>
</feature>
<keyword evidence="3" id="KW-1185">Reference proteome</keyword>
<feature type="compositionally biased region" description="Low complexity" evidence="1">
    <location>
        <begin position="191"/>
        <end position="205"/>
    </location>
</feature>
<reference evidence="2 3" key="1">
    <citation type="submission" date="2016-02" db="EMBL/GenBank/DDBJ databases">
        <title>Genome analysis of coral dinoflagellate symbionts highlights evolutionary adaptations to a symbiotic lifestyle.</title>
        <authorList>
            <person name="Aranda M."/>
            <person name="Li Y."/>
            <person name="Liew Y.J."/>
            <person name="Baumgarten S."/>
            <person name="Simakov O."/>
            <person name="Wilson M."/>
            <person name="Piel J."/>
            <person name="Ashoor H."/>
            <person name="Bougouffa S."/>
            <person name="Bajic V.B."/>
            <person name="Ryu T."/>
            <person name="Ravasi T."/>
            <person name="Bayer T."/>
            <person name="Micklem G."/>
            <person name="Kim H."/>
            <person name="Bhak J."/>
            <person name="Lajeunesse T.C."/>
            <person name="Voolstra C.R."/>
        </authorList>
    </citation>
    <scope>NUCLEOTIDE SEQUENCE [LARGE SCALE GENOMIC DNA]</scope>
    <source>
        <strain evidence="2 3">CCMP2467</strain>
    </source>
</reference>
<feature type="region of interest" description="Disordered" evidence="1">
    <location>
        <begin position="1"/>
        <end position="24"/>
    </location>
</feature>
<evidence type="ECO:0000256" key="1">
    <source>
        <dbReference type="SAM" id="MobiDB-lite"/>
    </source>
</evidence>
<feature type="compositionally biased region" description="Polar residues" evidence="1">
    <location>
        <begin position="222"/>
        <end position="250"/>
    </location>
</feature>